<feature type="transmembrane region" description="Helical" evidence="1">
    <location>
        <begin position="39"/>
        <end position="65"/>
    </location>
</feature>
<keyword evidence="1" id="KW-0472">Membrane</keyword>
<dbReference type="Proteomes" id="UP000317355">
    <property type="component" value="Unassembled WGS sequence"/>
</dbReference>
<name>A0A558CI28_9GAMM</name>
<feature type="transmembrane region" description="Helical" evidence="1">
    <location>
        <begin position="100"/>
        <end position="121"/>
    </location>
</feature>
<keyword evidence="1" id="KW-1133">Transmembrane helix</keyword>
<evidence type="ECO:0000313" key="3">
    <source>
        <dbReference type="Proteomes" id="UP000317355"/>
    </source>
</evidence>
<dbReference type="EMBL" id="VMRY01000136">
    <property type="protein sequence ID" value="TVT48407.1"/>
    <property type="molecule type" value="Genomic_DNA"/>
</dbReference>
<evidence type="ECO:0000256" key="1">
    <source>
        <dbReference type="SAM" id="Phobius"/>
    </source>
</evidence>
<dbReference type="AlphaFoldDB" id="A0A558CI28"/>
<feature type="transmembrane region" description="Helical" evidence="1">
    <location>
        <begin position="77"/>
        <end position="94"/>
    </location>
</feature>
<organism evidence="2 3">
    <name type="scientific">Sedimenticola thiotaurini</name>
    <dbReference type="NCBI Taxonomy" id="1543721"/>
    <lineage>
        <taxon>Bacteria</taxon>
        <taxon>Pseudomonadati</taxon>
        <taxon>Pseudomonadota</taxon>
        <taxon>Gammaproteobacteria</taxon>
        <taxon>Chromatiales</taxon>
        <taxon>Sedimenticolaceae</taxon>
        <taxon>Sedimenticola</taxon>
    </lineage>
</organism>
<reference evidence="2 3" key="1">
    <citation type="submission" date="2019-07" db="EMBL/GenBank/DDBJ databases">
        <title>The pathways for chlorine oxyanion respiration interact through the shared metabolite chlorate.</title>
        <authorList>
            <person name="Barnum T.P."/>
            <person name="Cheng Y."/>
            <person name="Hill K.A."/>
            <person name="Lucas L.N."/>
            <person name="Carlson H.K."/>
            <person name="Coates J.D."/>
        </authorList>
    </citation>
    <scope>NUCLEOTIDE SEQUENCE [LARGE SCALE GENOMIC DNA]</scope>
    <source>
        <strain evidence="2">BK-3</strain>
    </source>
</reference>
<comment type="caution">
    <text evidence="2">The sequence shown here is derived from an EMBL/GenBank/DDBJ whole genome shotgun (WGS) entry which is preliminary data.</text>
</comment>
<gene>
    <name evidence="2" type="ORF">FHK82_17750</name>
</gene>
<keyword evidence="1" id="KW-0812">Transmembrane</keyword>
<protein>
    <submittedName>
        <fullName evidence="2">Uncharacterized protein</fullName>
    </submittedName>
</protein>
<proteinExistence type="predicted"/>
<evidence type="ECO:0000313" key="2">
    <source>
        <dbReference type="EMBL" id="TVT48407.1"/>
    </source>
</evidence>
<sequence>MSKNKPVGIVLIAIYSALSGLLLFGAGALMMLASAVPDMPIWITLLGVIFMALGVFLLAVMYGLWSTQKWGLKIAKWLYVISIPLGIISIFPIYPGSEMTIGNTVLQLLGIGLAAFIIYYLSKPNVVALYQD</sequence>
<feature type="transmembrane region" description="Helical" evidence="1">
    <location>
        <begin position="7"/>
        <end position="33"/>
    </location>
</feature>
<accession>A0A558CI28</accession>